<keyword evidence="3" id="KW-1185">Reference proteome</keyword>
<gene>
    <name evidence="2" type="ORF">B0A64_03485</name>
</gene>
<dbReference type="InterPro" id="IPR036249">
    <property type="entry name" value="Thioredoxin-like_sf"/>
</dbReference>
<keyword evidence="1" id="KW-0732">Signal</keyword>
<dbReference type="OrthoDB" id="9808254at2"/>
<dbReference type="SUPFAM" id="SSF52833">
    <property type="entry name" value="Thioredoxin-like"/>
    <property type="match status" value="1"/>
</dbReference>
<evidence type="ECO:0000313" key="2">
    <source>
        <dbReference type="EMBL" id="OXG09069.1"/>
    </source>
</evidence>
<evidence type="ECO:0008006" key="4">
    <source>
        <dbReference type="Google" id="ProtNLM"/>
    </source>
</evidence>
<evidence type="ECO:0000256" key="1">
    <source>
        <dbReference type="SAM" id="SignalP"/>
    </source>
</evidence>
<dbReference type="PANTHER" id="PTHR36057">
    <property type="match status" value="1"/>
</dbReference>
<dbReference type="RefSeq" id="WP_089478155.1">
    <property type="nucleotide sequence ID" value="NZ_MUGS01000004.1"/>
</dbReference>
<dbReference type="EMBL" id="MUGS01000004">
    <property type="protein sequence ID" value="OXG09069.1"/>
    <property type="molecule type" value="Genomic_DNA"/>
</dbReference>
<accession>A0A227PGR1</accession>
<dbReference type="AlphaFoldDB" id="A0A227PGR1"/>
<dbReference type="PANTHER" id="PTHR36057:SF1">
    <property type="entry name" value="LIPOPROTEIN LIPID ATTACHMENT SITE-LIKE PROTEIN, PUTATIVE (DUF1223)-RELATED"/>
    <property type="match status" value="1"/>
</dbReference>
<organism evidence="2 3">
    <name type="scientific">Flavobacterium araucananum</name>
    <dbReference type="NCBI Taxonomy" id="946678"/>
    <lineage>
        <taxon>Bacteria</taxon>
        <taxon>Pseudomonadati</taxon>
        <taxon>Bacteroidota</taxon>
        <taxon>Flavobacteriia</taxon>
        <taxon>Flavobacteriales</taxon>
        <taxon>Flavobacteriaceae</taxon>
        <taxon>Flavobacterium</taxon>
    </lineage>
</organism>
<dbReference type="PROSITE" id="PS51257">
    <property type="entry name" value="PROKAR_LIPOPROTEIN"/>
    <property type="match status" value="1"/>
</dbReference>
<feature type="chain" id="PRO_5030039490" description="DUF1223 domain-containing protein" evidence="1">
    <location>
        <begin position="29"/>
        <end position="267"/>
    </location>
</feature>
<proteinExistence type="predicted"/>
<dbReference type="Pfam" id="PF06764">
    <property type="entry name" value="DUF1223"/>
    <property type="match status" value="1"/>
</dbReference>
<evidence type="ECO:0000313" key="3">
    <source>
        <dbReference type="Proteomes" id="UP000214684"/>
    </source>
</evidence>
<dbReference type="Gene3D" id="3.40.30.10">
    <property type="entry name" value="Glutaredoxin"/>
    <property type="match status" value="1"/>
</dbReference>
<reference evidence="2 3" key="1">
    <citation type="submission" date="2016-11" db="EMBL/GenBank/DDBJ databases">
        <title>Whole genomes of Flavobacteriaceae.</title>
        <authorList>
            <person name="Stine C."/>
            <person name="Li C."/>
            <person name="Tadesse D."/>
        </authorList>
    </citation>
    <scope>NUCLEOTIDE SEQUENCE [LARGE SCALE GENOMIC DNA]</scope>
    <source>
        <strain evidence="2 3">DSM 24704</strain>
    </source>
</reference>
<dbReference type="Proteomes" id="UP000214684">
    <property type="component" value="Unassembled WGS sequence"/>
</dbReference>
<protein>
    <recommendedName>
        <fullName evidence="4">DUF1223 domain-containing protein</fullName>
    </recommendedName>
</protein>
<comment type="caution">
    <text evidence="2">The sequence shown here is derived from an EMBL/GenBank/DDBJ whole genome shotgun (WGS) entry which is preliminary data.</text>
</comment>
<dbReference type="InterPro" id="IPR010634">
    <property type="entry name" value="DUF1223"/>
</dbReference>
<feature type="signal peptide" evidence="1">
    <location>
        <begin position="1"/>
        <end position="28"/>
    </location>
</feature>
<name>A0A227PGR1_9FLAO</name>
<sequence length="267" mass="30085">MKNTFLITVAIALSSLFFLSCFMFPENATEITAKSKTQKNTIQTANSNGFAVVELFTSEGCSSCPPADGLMAKLQSETKDQNIYFLAYHVDYWDRLGWKDQFSSHEFTNRQQQYQNWLNLYVMYTPQFIINGTTEFAGYNEVGLSKKISDVLAIKQNSSLELTVKSGDKNSLNIHFKTNQIQKNTDLFIAVVQKEAISKVARGENKGYTLHHVQIVRKLKGFPVLEKEDNLTIAKPSDFDSKNWEVIGFIQNTSTGKVSATAKADLM</sequence>